<dbReference type="GO" id="GO:0005524">
    <property type="term" value="F:ATP binding"/>
    <property type="evidence" value="ECO:0007669"/>
    <property type="project" value="InterPro"/>
</dbReference>
<dbReference type="PANTHER" id="PTHR30486">
    <property type="entry name" value="TWITCHING MOTILITY PROTEIN PILT"/>
    <property type="match status" value="1"/>
</dbReference>
<dbReference type="PROSITE" id="PS00662">
    <property type="entry name" value="T2SP_E"/>
    <property type="match status" value="1"/>
</dbReference>
<evidence type="ECO:0000256" key="1">
    <source>
        <dbReference type="ARBA" id="ARBA00006611"/>
    </source>
</evidence>
<keyword evidence="4" id="KW-1185">Reference proteome</keyword>
<keyword evidence="3" id="KW-0614">Plasmid</keyword>
<sequence>MNNITLDMLEAILEEGVEQGASDIILKHQSLPLMRLNGEWHPYNADDAAAPTIQDLKDLAASLLNDRYEEFLERREADLQLSTDHHRFRVNIAFQRSGPFMTFRPIAPQPPELEDLNLLDALTVIPFLKALVEQPRGLVLVTGPTGSGKSTTLAALINHINKRYRKHIITIEDPLEFLHTDQKSTIEQREIGNDTQSFANALRSVLRQAPDIILVGEMRDPETIAAAMTAAETGHLVISTVHTNNAPKSINRIIDAMPSDQANQIRTQLAASLVGVVTQQLVPRKDKGRQVALEIMTVTDTIRGHIRNPAATENNYYDFMTSNRETGQILMDQQLALGVRENLITDETARAKSMALDRLQSALRSTPGTASPFRFAKQ</sequence>
<comment type="similarity">
    <text evidence="1">Belongs to the GSP E family.</text>
</comment>
<reference evidence="3 4" key="2">
    <citation type="journal article" date="2012" name="Stand. Genomic Sci.">
        <title>Complete genome sequence of the orange-red pigmented, radioresistant Deinococcus proteolyticus type strain (MRP(T)).</title>
        <authorList>
            <person name="Copeland A."/>
            <person name="Zeytun A."/>
            <person name="Yassawong M."/>
            <person name="Nolan M."/>
            <person name="Lucas S."/>
            <person name="Hammon N."/>
            <person name="Deshpande S."/>
            <person name="Cheng J.F."/>
            <person name="Han C."/>
            <person name="Tapia R."/>
            <person name="Goodwin L.A."/>
            <person name="Pitluck S."/>
            <person name="Mavromatis K."/>
            <person name="Liolios K."/>
            <person name="Pagani I."/>
            <person name="Ivanova N."/>
            <person name="Mikhailova N."/>
            <person name="Pati A."/>
            <person name="Chen A."/>
            <person name="Palaniappan K."/>
            <person name="Land M."/>
            <person name="Hauser L."/>
            <person name="Jeffries C.D."/>
            <person name="Brambilla E.M."/>
            <person name="Rohde M."/>
            <person name="Sikorski J."/>
            <person name="Pukall R."/>
            <person name="Goker M."/>
            <person name="Detter J.C."/>
            <person name="Woyke T."/>
            <person name="Bristow J."/>
            <person name="Eisen J.A."/>
            <person name="Markowitz V."/>
            <person name="Hugenholtz P."/>
            <person name="Kyrpides N.C."/>
            <person name="Klenk H.P."/>
            <person name="Lapidus A."/>
        </authorList>
    </citation>
    <scope>NUCLEOTIDE SEQUENCE [LARGE SCALE GENOMIC DNA]</scope>
    <source>
        <strain evidence="4">ATCC 35074 / DSM 20540 / JCM 6276 / NBRC 101906 / NCIMB 13154 / VKM Ac-1939 / CCM 2703 / MRP</strain>
        <plasmid evidence="4">Plasmid pDEIPR02</plasmid>
    </source>
</reference>
<dbReference type="EMBL" id="CP002538">
    <property type="protein sequence ID" value="ADY27567.1"/>
    <property type="molecule type" value="Genomic_DNA"/>
</dbReference>
<geneLocation type="plasmid" evidence="3 4">
    <name>pDEIPR02</name>
</geneLocation>
<dbReference type="Pfam" id="PF00437">
    <property type="entry name" value="T2SSE"/>
    <property type="match status" value="1"/>
</dbReference>
<name>F0RQK8_DEIPM</name>
<dbReference type="AlphaFoldDB" id="F0RQK8"/>
<dbReference type="Gene3D" id="3.30.450.90">
    <property type="match status" value="1"/>
</dbReference>
<dbReference type="InterPro" id="IPR001482">
    <property type="entry name" value="T2SS/T4SS_dom"/>
</dbReference>
<evidence type="ECO:0000313" key="3">
    <source>
        <dbReference type="EMBL" id="ADY27567.1"/>
    </source>
</evidence>
<feature type="domain" description="Bacterial type II secretion system protein E" evidence="2">
    <location>
        <begin position="206"/>
        <end position="220"/>
    </location>
</feature>
<dbReference type="OrthoDB" id="9810761at2"/>
<dbReference type="Proteomes" id="UP000007718">
    <property type="component" value="Plasmid pDEIPR02"/>
</dbReference>
<dbReference type="InterPro" id="IPR050921">
    <property type="entry name" value="T4SS_GSP_E_ATPase"/>
</dbReference>
<dbReference type="InterPro" id="IPR006321">
    <property type="entry name" value="PilT/PilU"/>
</dbReference>
<dbReference type="Gene3D" id="3.40.50.300">
    <property type="entry name" value="P-loop containing nucleotide triphosphate hydrolases"/>
    <property type="match status" value="1"/>
</dbReference>
<dbReference type="PANTHER" id="PTHR30486:SF12">
    <property type="entry name" value="TYPE IV PILUS ATPASE PILU"/>
    <property type="match status" value="1"/>
</dbReference>
<dbReference type="CDD" id="cd01131">
    <property type="entry name" value="PilT"/>
    <property type="match status" value="1"/>
</dbReference>
<evidence type="ECO:0000313" key="4">
    <source>
        <dbReference type="Proteomes" id="UP000007718"/>
    </source>
</evidence>
<dbReference type="SUPFAM" id="SSF52540">
    <property type="entry name" value="P-loop containing nucleoside triphosphate hydrolases"/>
    <property type="match status" value="1"/>
</dbReference>
<evidence type="ECO:0000259" key="2">
    <source>
        <dbReference type="PROSITE" id="PS00662"/>
    </source>
</evidence>
<dbReference type="NCBIfam" id="TIGR01420">
    <property type="entry name" value="pilT_fam"/>
    <property type="match status" value="1"/>
</dbReference>
<dbReference type="HOGENOM" id="CLU_013446_4_0_0"/>
<protein>
    <submittedName>
        <fullName evidence="3">Twitching motility protein</fullName>
    </submittedName>
</protein>
<dbReference type="GO" id="GO:0016887">
    <property type="term" value="F:ATP hydrolysis activity"/>
    <property type="evidence" value="ECO:0007669"/>
    <property type="project" value="InterPro"/>
</dbReference>
<dbReference type="RefSeq" id="WP_013615921.1">
    <property type="nucleotide sequence ID" value="NC_015162.1"/>
</dbReference>
<dbReference type="InterPro" id="IPR027417">
    <property type="entry name" value="P-loop_NTPase"/>
</dbReference>
<organism evidence="3 4">
    <name type="scientific">Deinococcus proteolyticus (strain ATCC 35074 / DSM 20540 / JCM 6276 / NBRC 101906 / NCIMB 13154 / VKM Ac-1939 / CCM 2703 / MRP)</name>
    <dbReference type="NCBI Taxonomy" id="693977"/>
    <lineage>
        <taxon>Bacteria</taxon>
        <taxon>Thermotogati</taxon>
        <taxon>Deinococcota</taxon>
        <taxon>Deinococci</taxon>
        <taxon>Deinococcales</taxon>
        <taxon>Deinococcaceae</taxon>
        <taxon>Deinococcus</taxon>
    </lineage>
</organism>
<dbReference type="SMART" id="SM00382">
    <property type="entry name" value="AAA"/>
    <property type="match status" value="1"/>
</dbReference>
<gene>
    <name evidence="3" type="ordered locus">Deipr_2450</name>
</gene>
<proteinExistence type="inferred from homology"/>
<dbReference type="InterPro" id="IPR003593">
    <property type="entry name" value="AAA+_ATPase"/>
</dbReference>
<reference evidence="4" key="1">
    <citation type="submission" date="2011-02" db="EMBL/GenBank/DDBJ databases">
        <title>The complete sequence of plasmid2 of Deinococcus proteolyticus DSM 20540.</title>
        <authorList>
            <consortium name="US DOE Joint Genome Institute (JGI-PGF)"/>
            <person name="Lucas S."/>
            <person name="Copeland A."/>
            <person name="Lapidus A."/>
            <person name="Bruce D."/>
            <person name="Goodwin L."/>
            <person name="Pitluck S."/>
            <person name="Kyrpides N."/>
            <person name="Mavromatis K."/>
            <person name="Pagani I."/>
            <person name="Ivanova N."/>
            <person name="Ovchinnikova G."/>
            <person name="Zeytun A."/>
            <person name="Detter J.C."/>
            <person name="Han C."/>
            <person name="Land M."/>
            <person name="Hauser L."/>
            <person name="Markowitz V."/>
            <person name="Cheng J.-F."/>
            <person name="Hugenholtz P."/>
            <person name="Woyke T."/>
            <person name="Wu D."/>
            <person name="Pukall R."/>
            <person name="Steenblock K."/>
            <person name="Brambilla E."/>
            <person name="Klenk H.-P."/>
            <person name="Eisen J.A."/>
        </authorList>
    </citation>
    <scope>NUCLEOTIDE SEQUENCE [LARGE SCALE GENOMIC DNA]</scope>
    <source>
        <strain evidence="4">ATCC 35074 / DSM 20540 / JCM 6276 / NBRC 101906 / NCIMB 13154 / VKM Ac-1939 / CCM 2703 / MRP</strain>
        <plasmid evidence="4">Plasmid pDEIPR02</plasmid>
    </source>
</reference>
<accession>F0RQK8</accession>
<dbReference type="KEGG" id="dpt:Deipr_2450"/>